<name>A0A9D1GD71_9FIRM</name>
<dbReference type="InterPro" id="IPR041527">
    <property type="entry name" value="YhcG_N"/>
</dbReference>
<accession>A0A9D1GD71</accession>
<sequence length="344" mass="40594">MLEKDFKRVIATIRDEIIETQVYIMSDANKRLLNLYFKLGKIIYENSKWGNKFIKELETELKLDFPNSKGFSARNLVRMKKFYVEYKEEEILPPAVAKLPWTHNNILIDKVKDKEKRLWYANEAANNNWSKVVLRHQIDMNLYERKALLTNKENNFKNTLIEPQSDLANDLQKDPYIFNLPLLKEKYIEKELEESMVERIKNVLLELGEGFSFVGNQYKITVGDSDYFIDMLFYHLKLHCYIAVELKAVSFKPEFIGQLNFYLTALDEQVKDERDFPSIGLLLCRDKDRLTVEYSLKNISKPIGVSSYEISKYMPKDIMDKLPTEEDINLHIDIDETIEQEGEK</sequence>
<feature type="domain" description="YhcG N-terminal" evidence="2">
    <location>
        <begin position="13"/>
        <end position="145"/>
    </location>
</feature>
<dbReference type="EMBL" id="DVKQ01000077">
    <property type="protein sequence ID" value="HIT38014.1"/>
    <property type="molecule type" value="Genomic_DNA"/>
</dbReference>
<reference evidence="3" key="1">
    <citation type="submission" date="2020-10" db="EMBL/GenBank/DDBJ databases">
        <authorList>
            <person name="Gilroy R."/>
        </authorList>
    </citation>
    <scope>NUCLEOTIDE SEQUENCE</scope>
    <source>
        <strain evidence="3">CHK195-26880</strain>
    </source>
</reference>
<protein>
    <submittedName>
        <fullName evidence="3">DUF1016 family protein</fullName>
    </submittedName>
</protein>
<dbReference type="AlphaFoldDB" id="A0A9D1GD71"/>
<dbReference type="InterPro" id="IPR053148">
    <property type="entry name" value="PD-DEXK-like_domain"/>
</dbReference>
<evidence type="ECO:0000259" key="2">
    <source>
        <dbReference type="Pfam" id="PF17761"/>
    </source>
</evidence>
<dbReference type="InterPro" id="IPR009362">
    <property type="entry name" value="YhcG_C"/>
</dbReference>
<reference evidence="3" key="2">
    <citation type="journal article" date="2021" name="PeerJ">
        <title>Extensive microbial diversity within the chicken gut microbiome revealed by metagenomics and culture.</title>
        <authorList>
            <person name="Gilroy R."/>
            <person name="Ravi A."/>
            <person name="Getino M."/>
            <person name="Pursley I."/>
            <person name="Horton D.L."/>
            <person name="Alikhan N.F."/>
            <person name="Baker D."/>
            <person name="Gharbi K."/>
            <person name="Hall N."/>
            <person name="Watson M."/>
            <person name="Adriaenssens E.M."/>
            <person name="Foster-Nyarko E."/>
            <person name="Jarju S."/>
            <person name="Secka A."/>
            <person name="Antonio M."/>
            <person name="Oren A."/>
            <person name="Chaudhuri R.R."/>
            <person name="La Ragione R."/>
            <person name="Hildebrand F."/>
            <person name="Pallen M.J."/>
        </authorList>
    </citation>
    <scope>NUCLEOTIDE SEQUENCE</scope>
    <source>
        <strain evidence="3">CHK195-26880</strain>
    </source>
</reference>
<dbReference type="PANTHER" id="PTHR30547">
    <property type="entry name" value="UNCHARACTERIZED PROTEIN YHCG-RELATED"/>
    <property type="match status" value="1"/>
</dbReference>
<dbReference type="InterPro" id="IPR011856">
    <property type="entry name" value="tRNA_endonuc-like_dom_sf"/>
</dbReference>
<evidence type="ECO:0000259" key="1">
    <source>
        <dbReference type="Pfam" id="PF06250"/>
    </source>
</evidence>
<dbReference type="PANTHER" id="PTHR30547:SF5">
    <property type="entry name" value="NUCLEASE YHCG-RELATED"/>
    <property type="match status" value="1"/>
</dbReference>
<organism evidence="3 4">
    <name type="scientific">Candidatus Onthousia faecipullorum</name>
    <dbReference type="NCBI Taxonomy" id="2840887"/>
    <lineage>
        <taxon>Bacteria</taxon>
        <taxon>Bacillati</taxon>
        <taxon>Bacillota</taxon>
        <taxon>Bacilli</taxon>
        <taxon>Candidatus Onthousia</taxon>
    </lineage>
</organism>
<proteinExistence type="predicted"/>
<evidence type="ECO:0000313" key="4">
    <source>
        <dbReference type="Proteomes" id="UP000886833"/>
    </source>
</evidence>
<evidence type="ECO:0000313" key="3">
    <source>
        <dbReference type="EMBL" id="HIT38014.1"/>
    </source>
</evidence>
<dbReference type="Gene3D" id="3.40.1350.10">
    <property type="match status" value="1"/>
</dbReference>
<gene>
    <name evidence="3" type="ORF">IAB59_06035</name>
</gene>
<comment type="caution">
    <text evidence="3">The sequence shown here is derived from an EMBL/GenBank/DDBJ whole genome shotgun (WGS) entry which is preliminary data.</text>
</comment>
<feature type="domain" description="YhcG PDDEXK nuclease" evidence="1">
    <location>
        <begin position="171"/>
        <end position="323"/>
    </location>
</feature>
<dbReference type="Pfam" id="PF17761">
    <property type="entry name" value="DUF1016_N"/>
    <property type="match status" value="1"/>
</dbReference>
<dbReference type="Pfam" id="PF06250">
    <property type="entry name" value="YhcG_C"/>
    <property type="match status" value="1"/>
</dbReference>
<dbReference type="GO" id="GO:0003676">
    <property type="term" value="F:nucleic acid binding"/>
    <property type="evidence" value="ECO:0007669"/>
    <property type="project" value="InterPro"/>
</dbReference>
<dbReference type="Proteomes" id="UP000886833">
    <property type="component" value="Unassembled WGS sequence"/>
</dbReference>